<keyword evidence="2" id="KW-1185">Reference proteome</keyword>
<protein>
    <submittedName>
        <fullName evidence="1">Uncharacterized protein</fullName>
    </submittedName>
</protein>
<name>A0A2R6WUJ6_MARPO</name>
<organism evidence="1 2">
    <name type="scientific">Marchantia polymorpha</name>
    <name type="common">Common liverwort</name>
    <name type="synonym">Marchantia aquatica</name>
    <dbReference type="NCBI Taxonomy" id="3197"/>
    <lineage>
        <taxon>Eukaryota</taxon>
        <taxon>Viridiplantae</taxon>
        <taxon>Streptophyta</taxon>
        <taxon>Embryophyta</taxon>
        <taxon>Marchantiophyta</taxon>
        <taxon>Marchantiopsida</taxon>
        <taxon>Marchantiidae</taxon>
        <taxon>Marchantiales</taxon>
        <taxon>Marchantiaceae</taxon>
        <taxon>Marchantia</taxon>
    </lineage>
</organism>
<accession>A0A2R6WUJ6</accession>
<gene>
    <name evidence="1" type="ORF">MARPO_0056s0007</name>
</gene>
<evidence type="ECO:0000313" key="1">
    <source>
        <dbReference type="EMBL" id="PTQ37527.1"/>
    </source>
</evidence>
<sequence>MGHREHFRRRLGHSVKVLEGQIYAAQSPPRGCFVLRVGTHGEAFHSKLGSNHQRWNHGHTAPRLGSVRASRSRFELWASGSTFLEGLIMRPHPLTESESLPTHNTWSSPVEVTCGLLGAGGSCPPVIVVAEKLLVMVCSFHFVLFLVCDPCSSDHTLKVPFIIAASEEYIQSTFRTI</sequence>
<dbReference type="AlphaFoldDB" id="A0A2R6WUJ6"/>
<dbReference type="EMBL" id="KZ772728">
    <property type="protein sequence ID" value="PTQ37527.1"/>
    <property type="molecule type" value="Genomic_DNA"/>
</dbReference>
<dbReference type="Gramene" id="Mp6g14960.1">
    <property type="protein sequence ID" value="Mp6g14960.1.cds1"/>
    <property type="gene ID" value="Mp6g14960"/>
</dbReference>
<dbReference type="Proteomes" id="UP000244005">
    <property type="component" value="Unassembled WGS sequence"/>
</dbReference>
<proteinExistence type="predicted"/>
<evidence type="ECO:0000313" key="2">
    <source>
        <dbReference type="Proteomes" id="UP000244005"/>
    </source>
</evidence>
<reference evidence="2" key="1">
    <citation type="journal article" date="2017" name="Cell">
        <title>Insights into land plant evolution garnered from the Marchantia polymorpha genome.</title>
        <authorList>
            <person name="Bowman J.L."/>
            <person name="Kohchi T."/>
            <person name="Yamato K.T."/>
            <person name="Jenkins J."/>
            <person name="Shu S."/>
            <person name="Ishizaki K."/>
            <person name="Yamaoka S."/>
            <person name="Nishihama R."/>
            <person name="Nakamura Y."/>
            <person name="Berger F."/>
            <person name="Adam C."/>
            <person name="Aki S.S."/>
            <person name="Althoff F."/>
            <person name="Araki T."/>
            <person name="Arteaga-Vazquez M.A."/>
            <person name="Balasubrmanian S."/>
            <person name="Barry K."/>
            <person name="Bauer D."/>
            <person name="Boehm C.R."/>
            <person name="Briginshaw L."/>
            <person name="Caballero-Perez J."/>
            <person name="Catarino B."/>
            <person name="Chen F."/>
            <person name="Chiyoda S."/>
            <person name="Chovatia M."/>
            <person name="Davies K.M."/>
            <person name="Delmans M."/>
            <person name="Demura T."/>
            <person name="Dierschke T."/>
            <person name="Dolan L."/>
            <person name="Dorantes-Acosta A.E."/>
            <person name="Eklund D.M."/>
            <person name="Florent S.N."/>
            <person name="Flores-Sandoval E."/>
            <person name="Fujiyama A."/>
            <person name="Fukuzawa H."/>
            <person name="Galik B."/>
            <person name="Grimanelli D."/>
            <person name="Grimwood J."/>
            <person name="Grossniklaus U."/>
            <person name="Hamada T."/>
            <person name="Haseloff J."/>
            <person name="Hetherington A.J."/>
            <person name="Higo A."/>
            <person name="Hirakawa Y."/>
            <person name="Hundley H.N."/>
            <person name="Ikeda Y."/>
            <person name="Inoue K."/>
            <person name="Inoue S.I."/>
            <person name="Ishida S."/>
            <person name="Jia Q."/>
            <person name="Kakita M."/>
            <person name="Kanazawa T."/>
            <person name="Kawai Y."/>
            <person name="Kawashima T."/>
            <person name="Kennedy M."/>
            <person name="Kinose K."/>
            <person name="Kinoshita T."/>
            <person name="Kohara Y."/>
            <person name="Koide E."/>
            <person name="Komatsu K."/>
            <person name="Kopischke S."/>
            <person name="Kubo M."/>
            <person name="Kyozuka J."/>
            <person name="Lagercrantz U."/>
            <person name="Lin S.S."/>
            <person name="Lindquist E."/>
            <person name="Lipzen A.M."/>
            <person name="Lu C.W."/>
            <person name="De Luna E."/>
            <person name="Martienssen R.A."/>
            <person name="Minamino N."/>
            <person name="Mizutani M."/>
            <person name="Mizutani M."/>
            <person name="Mochizuki N."/>
            <person name="Monte I."/>
            <person name="Mosher R."/>
            <person name="Nagasaki H."/>
            <person name="Nakagami H."/>
            <person name="Naramoto S."/>
            <person name="Nishitani K."/>
            <person name="Ohtani M."/>
            <person name="Okamoto T."/>
            <person name="Okumura M."/>
            <person name="Phillips J."/>
            <person name="Pollak B."/>
            <person name="Reinders A."/>
            <person name="Rovekamp M."/>
            <person name="Sano R."/>
            <person name="Sawa S."/>
            <person name="Schmid M.W."/>
            <person name="Shirakawa M."/>
            <person name="Solano R."/>
            <person name="Spunde A."/>
            <person name="Suetsugu N."/>
            <person name="Sugano S."/>
            <person name="Sugiyama A."/>
            <person name="Sun R."/>
            <person name="Suzuki Y."/>
            <person name="Takenaka M."/>
            <person name="Takezawa D."/>
            <person name="Tomogane H."/>
            <person name="Tsuzuki M."/>
            <person name="Ueda T."/>
            <person name="Umeda M."/>
            <person name="Ward J.M."/>
            <person name="Watanabe Y."/>
            <person name="Yazaki K."/>
            <person name="Yokoyama R."/>
            <person name="Yoshitake Y."/>
            <person name="Yotsui I."/>
            <person name="Zachgo S."/>
            <person name="Schmutz J."/>
        </authorList>
    </citation>
    <scope>NUCLEOTIDE SEQUENCE [LARGE SCALE GENOMIC DNA]</scope>
    <source>
        <strain evidence="2">Tak-1</strain>
    </source>
</reference>